<sequence length="293" mass="34891">MEIKSIKKEWNATILDILKAFMEICKTHNLRYYCCAGTAIGAARHHGMIPWDDDIDVLMPRPDYDRLLEIAKKEDFGKYEVVTPYNNESYPLYFSKLVNRETTLIEEKERPCIIGLYVDIFPLDATDDDLETAKALYRKYSKTINRLNAVTTHNTFGEYLSLLLHKETWGRFAIKTLAFFFRSRLRHRLISQMDEMSHRYDFETAKNVLVNTGSYHYKEIFPKAWLGKGKEFPFEDTTVLLPEEADRYLRHFFGDYMQFPPVEQRVEKHLRYYLNMEKRESWDEIKKKLSSKE</sequence>
<accession>A0A4Y8VN13</accession>
<dbReference type="InterPro" id="IPR052942">
    <property type="entry name" value="LPS_cholinephosphotransferase"/>
</dbReference>
<name>A0A4Y8VN13_9BACT</name>
<evidence type="ECO:0000259" key="1">
    <source>
        <dbReference type="Pfam" id="PF04991"/>
    </source>
</evidence>
<keyword evidence="3" id="KW-1185">Reference proteome</keyword>
<gene>
    <name evidence="2" type="ORF">EXN75_07405</name>
</gene>
<dbReference type="Pfam" id="PF04991">
    <property type="entry name" value="LicD"/>
    <property type="match status" value="1"/>
</dbReference>
<dbReference type="GO" id="GO:0009100">
    <property type="term" value="P:glycoprotein metabolic process"/>
    <property type="evidence" value="ECO:0007669"/>
    <property type="project" value="UniProtKB-ARBA"/>
</dbReference>
<protein>
    <submittedName>
        <fullName evidence="2">LicD family protein</fullName>
    </submittedName>
</protein>
<dbReference type="PANTHER" id="PTHR43404:SF2">
    <property type="entry name" value="LIPOPOLYSACCHARIDE CHOLINEPHOSPHOTRANSFERASE LICD"/>
    <property type="match status" value="1"/>
</dbReference>
<dbReference type="EMBL" id="SGVY01000015">
    <property type="protein sequence ID" value="TFH81905.1"/>
    <property type="molecule type" value="Genomic_DNA"/>
</dbReference>
<dbReference type="InterPro" id="IPR007074">
    <property type="entry name" value="LicD/FKTN/FKRP_NTP_transf"/>
</dbReference>
<reference evidence="2 3" key="1">
    <citation type="submission" date="2019-02" db="EMBL/GenBank/DDBJ databases">
        <title>Draft Genome Sequence of the Prevotella sp. BCRC 81118, Isolated from Human Feces.</title>
        <authorList>
            <person name="Huang C.-H."/>
        </authorList>
    </citation>
    <scope>NUCLEOTIDE SEQUENCE [LARGE SCALE GENOMIC DNA]</scope>
    <source>
        <strain evidence="2 3">BCRC 81118</strain>
    </source>
</reference>
<evidence type="ECO:0000313" key="2">
    <source>
        <dbReference type="EMBL" id="TFH81905.1"/>
    </source>
</evidence>
<dbReference type="GeneID" id="302995116"/>
<dbReference type="AlphaFoldDB" id="A0A4Y8VN13"/>
<dbReference type="RefSeq" id="WP_118117027.1">
    <property type="nucleotide sequence ID" value="NZ_DAWDMC010000003.1"/>
</dbReference>
<dbReference type="Proteomes" id="UP000297872">
    <property type="component" value="Unassembled WGS sequence"/>
</dbReference>
<dbReference type="PANTHER" id="PTHR43404">
    <property type="entry name" value="LIPOPOLYSACCHARIDE CHOLINEPHOSPHOTRANSFERASE LICD"/>
    <property type="match status" value="1"/>
</dbReference>
<comment type="caution">
    <text evidence="2">The sequence shown here is derived from an EMBL/GenBank/DDBJ whole genome shotgun (WGS) entry which is preliminary data.</text>
</comment>
<proteinExistence type="predicted"/>
<feature type="domain" description="LicD/FKTN/FKRP nucleotidyltransferase" evidence="1">
    <location>
        <begin position="25"/>
        <end position="254"/>
    </location>
</feature>
<organism evidence="2 3">
    <name type="scientific">Segatella hominis</name>
    <dbReference type="NCBI Taxonomy" id="2518605"/>
    <lineage>
        <taxon>Bacteria</taxon>
        <taxon>Pseudomonadati</taxon>
        <taxon>Bacteroidota</taxon>
        <taxon>Bacteroidia</taxon>
        <taxon>Bacteroidales</taxon>
        <taxon>Prevotellaceae</taxon>
        <taxon>Segatella</taxon>
    </lineage>
</organism>
<dbReference type="OrthoDB" id="9786100at2"/>
<evidence type="ECO:0000313" key="3">
    <source>
        <dbReference type="Proteomes" id="UP000297872"/>
    </source>
</evidence>